<dbReference type="Gene3D" id="1.10.10.10">
    <property type="entry name" value="Winged helix-like DNA-binding domain superfamily/Winged helix DNA-binding domain"/>
    <property type="match status" value="1"/>
</dbReference>
<proteinExistence type="predicted"/>
<protein>
    <submittedName>
        <fullName evidence="2">MarR family transcriptional regulator</fullName>
    </submittedName>
</protein>
<dbReference type="GO" id="GO:0006950">
    <property type="term" value="P:response to stress"/>
    <property type="evidence" value="ECO:0007669"/>
    <property type="project" value="TreeGrafter"/>
</dbReference>
<feature type="domain" description="HTH marR-type" evidence="1">
    <location>
        <begin position="45"/>
        <end position="180"/>
    </location>
</feature>
<dbReference type="InterPro" id="IPR036388">
    <property type="entry name" value="WH-like_DNA-bd_sf"/>
</dbReference>
<evidence type="ECO:0000313" key="3">
    <source>
        <dbReference type="Proteomes" id="UP000293995"/>
    </source>
</evidence>
<dbReference type="Pfam" id="PF01047">
    <property type="entry name" value="MarR"/>
    <property type="match status" value="1"/>
</dbReference>
<dbReference type="EMBL" id="CP035494">
    <property type="protein sequence ID" value="QAY60346.1"/>
    <property type="molecule type" value="Genomic_DNA"/>
</dbReference>
<accession>A0A4P6EEY3</accession>
<dbReference type="PANTHER" id="PTHR33164">
    <property type="entry name" value="TRANSCRIPTIONAL REGULATOR, MARR FAMILY"/>
    <property type="match status" value="1"/>
</dbReference>
<dbReference type="SUPFAM" id="SSF46785">
    <property type="entry name" value="Winged helix' DNA-binding domain"/>
    <property type="match status" value="1"/>
</dbReference>
<dbReference type="PANTHER" id="PTHR33164:SF57">
    <property type="entry name" value="MARR-FAMILY TRANSCRIPTIONAL REGULATOR"/>
    <property type="match status" value="1"/>
</dbReference>
<dbReference type="InterPro" id="IPR000835">
    <property type="entry name" value="HTH_MarR-typ"/>
</dbReference>
<dbReference type="PROSITE" id="PS50995">
    <property type="entry name" value="HTH_MARR_2"/>
    <property type="match status" value="1"/>
</dbReference>
<dbReference type="GO" id="GO:0003700">
    <property type="term" value="F:DNA-binding transcription factor activity"/>
    <property type="evidence" value="ECO:0007669"/>
    <property type="project" value="InterPro"/>
</dbReference>
<dbReference type="PRINTS" id="PR00598">
    <property type="entry name" value="HTHMARR"/>
</dbReference>
<dbReference type="InterPro" id="IPR039422">
    <property type="entry name" value="MarR/SlyA-like"/>
</dbReference>
<keyword evidence="3" id="KW-1185">Reference proteome</keyword>
<sequence length="199" mass="21561">MPVTGVTLGRRPVMGPDHDNRLYCKRSATVPVMTETESPEAASPPDKLWALATWLLGHAGVDARRFVAQSFGNSTGRTDFAVLAGLAQYGAINQAALGRRLGINLGDLVAVLNRLEMQGAIVRKKDQVDRRRNTVEITPAGRVTLSALEAAATAAQDELLEPLSPSERHQLVALLQRLVEHHRDYRRAGDGTTPAGERP</sequence>
<dbReference type="Proteomes" id="UP000293995">
    <property type="component" value="Chromosome"/>
</dbReference>
<dbReference type="KEGG" id="mprt:ET475_10355"/>
<dbReference type="AlphaFoldDB" id="A0A4P6EEY3"/>
<dbReference type="SMART" id="SM00347">
    <property type="entry name" value="HTH_MARR"/>
    <property type="match status" value="1"/>
</dbReference>
<name>A0A4P6EEY3_9MICO</name>
<dbReference type="InterPro" id="IPR036390">
    <property type="entry name" value="WH_DNA-bd_sf"/>
</dbReference>
<organism evidence="2 3">
    <name type="scientific">Microbacterium protaetiae</name>
    <dbReference type="NCBI Taxonomy" id="2509458"/>
    <lineage>
        <taxon>Bacteria</taxon>
        <taxon>Bacillati</taxon>
        <taxon>Actinomycetota</taxon>
        <taxon>Actinomycetes</taxon>
        <taxon>Micrococcales</taxon>
        <taxon>Microbacteriaceae</taxon>
        <taxon>Microbacterium</taxon>
    </lineage>
</organism>
<dbReference type="OrthoDB" id="8635520at2"/>
<gene>
    <name evidence="2" type="ORF">ET475_10355</name>
</gene>
<reference evidence="2 3" key="1">
    <citation type="submission" date="2019-01" db="EMBL/GenBank/DDBJ databases">
        <title>Genome sequencing of strain DFW100M-13.</title>
        <authorList>
            <person name="Heo J."/>
            <person name="Kim S.-J."/>
            <person name="Kim J.-S."/>
            <person name="Hong S.-B."/>
            <person name="Kwon S.-W."/>
        </authorList>
    </citation>
    <scope>NUCLEOTIDE SEQUENCE [LARGE SCALE GENOMIC DNA]</scope>
    <source>
        <strain evidence="2 3">DFW100M-13</strain>
    </source>
</reference>
<evidence type="ECO:0000313" key="2">
    <source>
        <dbReference type="EMBL" id="QAY60346.1"/>
    </source>
</evidence>
<evidence type="ECO:0000259" key="1">
    <source>
        <dbReference type="PROSITE" id="PS50995"/>
    </source>
</evidence>